<protein>
    <recommendedName>
        <fullName evidence="9">1-deoxy-D-xylulose 5-phosphate reductoisomerase</fullName>
        <shortName evidence="9">DXP reductoisomerase</shortName>
        <ecNumber evidence="9">1.1.1.267</ecNumber>
    </recommendedName>
    <alternativeName>
        <fullName evidence="9">1-deoxyxylulose-5-phosphate reductoisomerase</fullName>
    </alternativeName>
    <alternativeName>
        <fullName evidence="9">2-C-methyl-D-erythritol 4-phosphate synthase</fullName>
    </alternativeName>
</protein>
<feature type="binding site" evidence="9">
    <location>
        <position position="202"/>
    </location>
    <ligand>
        <name>NADPH</name>
        <dbReference type="ChEBI" id="CHEBI:57783"/>
    </ligand>
</feature>
<feature type="binding site" evidence="9">
    <location>
        <position position="196"/>
    </location>
    <ligand>
        <name>1-deoxy-D-xylulose 5-phosphate</name>
        <dbReference type="ChEBI" id="CHEBI:57792"/>
    </ligand>
</feature>
<dbReference type="Pfam" id="PF02670">
    <property type="entry name" value="DXP_reductoisom"/>
    <property type="match status" value="1"/>
</dbReference>
<dbReference type="SUPFAM" id="SSF55347">
    <property type="entry name" value="Glyceraldehyde-3-phosphate dehydrogenase-like, C-terminal domain"/>
    <property type="match status" value="1"/>
</dbReference>
<dbReference type="Pfam" id="PF13288">
    <property type="entry name" value="DXPR_C"/>
    <property type="match status" value="1"/>
</dbReference>
<dbReference type="EC" id="1.1.1.267" evidence="9"/>
<dbReference type="Gene3D" id="3.40.50.720">
    <property type="entry name" value="NAD(P)-binding Rossmann-like Domain"/>
    <property type="match status" value="1"/>
</dbReference>
<dbReference type="NCBIfam" id="TIGR00243">
    <property type="entry name" value="Dxr"/>
    <property type="match status" value="1"/>
</dbReference>
<keyword evidence="7 9" id="KW-0414">Isoprene biosynthesis</keyword>
<feature type="domain" description="1-deoxy-D-xylulose 5-phosphate reductoisomerase C-terminal" evidence="11">
    <location>
        <begin position="143"/>
        <end position="226"/>
    </location>
</feature>
<keyword evidence="6 9" id="KW-0464">Manganese</keyword>
<evidence type="ECO:0000256" key="5">
    <source>
        <dbReference type="ARBA" id="ARBA00023002"/>
    </source>
</evidence>
<dbReference type="InterPro" id="IPR026877">
    <property type="entry name" value="DXPR_C"/>
</dbReference>
<sequence>MEKIVLLGVSGSIGLQSIDVIKKFKNKFDLIGVSLSSNIDVLDRILLEFPNLKQVGIATEAKAEAFKLKHSDIQVFSGVNCSLDVIKNSDCDGVINALVGFAGLLPSLVSLQLKKRLMLANKESLVIGGRLIEKALKDNKGIIYPIDSEHSALAKCVRSLKREEIDSLLITASGGSLRDLPLKEVENASLEKVLHHPSWKMGKRITVDSATMINKAFEVIEASYIFNYPLEKIKVVINDESLFHAGAITKDGSLVLEAGVNDMRIPISYALNNFKREDIGIPFSLDSLLNLHFRKFDHNRYPLFSLALEAFKKGDGSICFFNAVDETLISYFVNKTISFKTYLSLMKELMSLSQFENCTSYAELLEIDKKAREISKAKVQALLQEV</sequence>
<comment type="caution">
    <text evidence="9">Lacks conserved residue(s) required for the propagation of feature annotation.</text>
</comment>
<feature type="binding site" evidence="9">
    <location>
        <position position="38"/>
    </location>
    <ligand>
        <name>NADPH</name>
        <dbReference type="ChEBI" id="CHEBI:57783"/>
    </ligand>
</feature>
<feature type="binding site" evidence="9">
    <location>
        <position position="215"/>
    </location>
    <ligand>
        <name>1-deoxy-D-xylulose 5-phosphate</name>
        <dbReference type="ChEBI" id="CHEBI:57792"/>
    </ligand>
</feature>
<dbReference type="HAMAP" id="MF_00183">
    <property type="entry name" value="DXP_reductoisom"/>
    <property type="match status" value="1"/>
</dbReference>
<reference evidence="13" key="1">
    <citation type="submission" date="2020-10" db="EMBL/GenBank/DDBJ databases">
        <authorList>
            <person name="Gilroy R."/>
        </authorList>
    </citation>
    <scope>NUCLEOTIDE SEQUENCE</scope>
    <source>
        <strain evidence="13">1748</strain>
    </source>
</reference>
<dbReference type="InterPro" id="IPR013644">
    <property type="entry name" value="DXP_reductoisomerase_C"/>
</dbReference>
<comment type="catalytic activity">
    <reaction evidence="8">
        <text>2-C-methyl-D-erythritol 4-phosphate + NADP(+) = 1-deoxy-D-xylulose 5-phosphate + NADPH + H(+)</text>
        <dbReference type="Rhea" id="RHEA:13717"/>
        <dbReference type="ChEBI" id="CHEBI:15378"/>
        <dbReference type="ChEBI" id="CHEBI:57783"/>
        <dbReference type="ChEBI" id="CHEBI:57792"/>
        <dbReference type="ChEBI" id="CHEBI:58262"/>
        <dbReference type="ChEBI" id="CHEBI:58349"/>
        <dbReference type="EC" id="1.1.1.267"/>
    </reaction>
    <physiologicalReaction direction="right-to-left" evidence="8">
        <dbReference type="Rhea" id="RHEA:13719"/>
    </physiologicalReaction>
</comment>
<feature type="binding site" evidence="9">
    <location>
        <position position="121"/>
    </location>
    <ligand>
        <name>NADPH</name>
        <dbReference type="ChEBI" id="CHEBI:57783"/>
    </ligand>
</feature>
<evidence type="ECO:0000256" key="1">
    <source>
        <dbReference type="ARBA" id="ARBA00005094"/>
    </source>
</evidence>
<dbReference type="GO" id="GO:0051484">
    <property type="term" value="P:isopentenyl diphosphate biosynthetic process, methylerythritol 4-phosphate pathway involved in terpenoid biosynthetic process"/>
    <property type="evidence" value="ECO:0007669"/>
    <property type="project" value="TreeGrafter"/>
</dbReference>
<evidence type="ECO:0000313" key="13">
    <source>
        <dbReference type="EMBL" id="MBO8414043.1"/>
    </source>
</evidence>
<dbReference type="GO" id="GO:0030604">
    <property type="term" value="F:1-deoxy-D-xylulose-5-phosphate reductoisomerase activity"/>
    <property type="evidence" value="ECO:0007669"/>
    <property type="project" value="UniProtKB-UniRule"/>
</dbReference>
<comment type="cofactor">
    <cofactor evidence="9">
        <name>Mg(2+)</name>
        <dbReference type="ChEBI" id="CHEBI:18420"/>
    </cofactor>
    <cofactor evidence="9">
        <name>Mn(2+)</name>
        <dbReference type="ChEBI" id="CHEBI:29035"/>
    </cofactor>
</comment>
<dbReference type="Proteomes" id="UP000823629">
    <property type="component" value="Unassembled WGS sequence"/>
</dbReference>
<keyword evidence="4 9" id="KW-0521">NADP</keyword>
<keyword evidence="3 9" id="KW-0479">Metal-binding</keyword>
<organism evidence="13 14">
    <name type="scientific">Candidatus Scatoplasma merdavium</name>
    <dbReference type="NCBI Taxonomy" id="2840932"/>
    <lineage>
        <taxon>Bacteria</taxon>
        <taxon>Bacillati</taxon>
        <taxon>Bacillota</taxon>
        <taxon>Bacilli</taxon>
        <taxon>Bacillales</taxon>
        <taxon>Candidatus Scatoplasma</taxon>
    </lineage>
</organism>
<dbReference type="AlphaFoldDB" id="A0A9D9D798"/>
<proteinExistence type="inferred from homology"/>
<comment type="function">
    <text evidence="9">Catalyzes the NADPH-dependent rearrangement and reduction of 1-deoxy-D-xylulose-5-phosphate (DXP) to 2-C-methyl-D-erythritol 4-phosphate (MEP).</text>
</comment>
<feature type="binding site" evidence="9">
    <location>
        <position position="218"/>
    </location>
    <ligand>
        <name>Mn(2+)</name>
        <dbReference type="ChEBI" id="CHEBI:29035"/>
    </ligand>
</feature>
<feature type="binding site" evidence="9">
    <location>
        <position position="147"/>
    </location>
    <ligand>
        <name>Mn(2+)</name>
        <dbReference type="ChEBI" id="CHEBI:29035"/>
    </ligand>
</feature>
<evidence type="ECO:0000256" key="8">
    <source>
        <dbReference type="ARBA" id="ARBA00048543"/>
    </source>
</evidence>
<comment type="similarity">
    <text evidence="2 9">Belongs to the DXR family.</text>
</comment>
<feature type="binding site" evidence="9">
    <location>
        <position position="149"/>
    </location>
    <ligand>
        <name>1-deoxy-D-xylulose 5-phosphate</name>
        <dbReference type="ChEBI" id="CHEBI:57792"/>
    </ligand>
</feature>
<feature type="binding site" evidence="9">
    <location>
        <position position="11"/>
    </location>
    <ligand>
        <name>NADPH</name>
        <dbReference type="ChEBI" id="CHEBI:57783"/>
    </ligand>
</feature>
<dbReference type="SUPFAM" id="SSF51735">
    <property type="entry name" value="NAD(P)-binding Rossmann-fold domains"/>
    <property type="match status" value="1"/>
</dbReference>
<dbReference type="Gene3D" id="1.10.1740.10">
    <property type="match status" value="1"/>
</dbReference>
<dbReference type="GO" id="GO:0070402">
    <property type="term" value="F:NADPH binding"/>
    <property type="evidence" value="ECO:0007669"/>
    <property type="project" value="InterPro"/>
</dbReference>
<evidence type="ECO:0000259" key="12">
    <source>
        <dbReference type="Pfam" id="PF13288"/>
    </source>
</evidence>
<feature type="binding site" evidence="9">
    <location>
        <position position="218"/>
    </location>
    <ligand>
        <name>1-deoxy-D-xylulose 5-phosphate</name>
        <dbReference type="ChEBI" id="CHEBI:57792"/>
    </ligand>
</feature>
<evidence type="ECO:0000256" key="2">
    <source>
        <dbReference type="ARBA" id="ARBA00006825"/>
    </source>
</evidence>
<dbReference type="Pfam" id="PF08436">
    <property type="entry name" value="DXP_redisom_C"/>
    <property type="match status" value="1"/>
</dbReference>
<keyword evidence="5 9" id="KW-0560">Oxidoreductase</keyword>
<dbReference type="EMBL" id="JADING010000026">
    <property type="protein sequence ID" value="MBO8414043.1"/>
    <property type="molecule type" value="Genomic_DNA"/>
</dbReference>
<gene>
    <name evidence="9 13" type="primary">dxr</name>
    <name evidence="13" type="ORF">IAC78_00975</name>
</gene>
<feature type="binding site" evidence="9">
    <location>
        <position position="123"/>
    </location>
    <ligand>
        <name>NADPH</name>
        <dbReference type="ChEBI" id="CHEBI:57783"/>
    </ligand>
</feature>
<feature type="binding site" evidence="9">
    <location>
        <position position="173"/>
    </location>
    <ligand>
        <name>1-deoxy-D-xylulose 5-phosphate</name>
        <dbReference type="ChEBI" id="CHEBI:57792"/>
    </ligand>
</feature>
<feature type="binding site" evidence="9">
    <location>
        <position position="12"/>
    </location>
    <ligand>
        <name>NADPH</name>
        <dbReference type="ChEBI" id="CHEBI:57783"/>
    </ligand>
</feature>
<dbReference type="PANTHER" id="PTHR30525:SF0">
    <property type="entry name" value="1-DEOXY-D-XYLULOSE 5-PHOSPHATE REDUCTOISOMERASE, CHLOROPLASTIC"/>
    <property type="match status" value="1"/>
</dbReference>
<evidence type="ECO:0000256" key="4">
    <source>
        <dbReference type="ARBA" id="ARBA00022857"/>
    </source>
</evidence>
<comment type="pathway">
    <text evidence="1 9">Isoprenoid biosynthesis; isopentenyl diphosphate biosynthesis via DXP pathway; isopentenyl diphosphate from 1-deoxy-D-xylulose 5-phosphate: step 1/6.</text>
</comment>
<accession>A0A9D9D798</accession>
<feature type="binding site" evidence="9">
    <location>
        <position position="214"/>
    </location>
    <ligand>
        <name>1-deoxy-D-xylulose 5-phosphate</name>
        <dbReference type="ChEBI" id="CHEBI:57792"/>
    </ligand>
</feature>
<feature type="binding site" evidence="9">
    <location>
        <position position="149"/>
    </location>
    <ligand>
        <name>Mn(2+)</name>
        <dbReference type="ChEBI" id="CHEBI:29035"/>
    </ligand>
</feature>
<dbReference type="GO" id="GO:0030145">
    <property type="term" value="F:manganese ion binding"/>
    <property type="evidence" value="ECO:0007669"/>
    <property type="project" value="TreeGrafter"/>
</dbReference>
<evidence type="ECO:0000259" key="11">
    <source>
        <dbReference type="Pfam" id="PF08436"/>
    </source>
</evidence>
<keyword evidence="9" id="KW-0460">Magnesium</keyword>
<dbReference type="PIRSF" id="PIRSF006205">
    <property type="entry name" value="Dxp_reductismrs"/>
    <property type="match status" value="1"/>
</dbReference>
<evidence type="ECO:0000259" key="10">
    <source>
        <dbReference type="Pfam" id="PF02670"/>
    </source>
</evidence>
<dbReference type="InterPro" id="IPR003821">
    <property type="entry name" value="DXP_reductoisomerase"/>
</dbReference>
<evidence type="ECO:0000256" key="6">
    <source>
        <dbReference type="ARBA" id="ARBA00023211"/>
    </source>
</evidence>
<feature type="binding site" evidence="9">
    <location>
        <position position="122"/>
    </location>
    <ligand>
        <name>1-deoxy-D-xylulose 5-phosphate</name>
        <dbReference type="ChEBI" id="CHEBI:57792"/>
    </ligand>
</feature>
<evidence type="ECO:0000256" key="7">
    <source>
        <dbReference type="ARBA" id="ARBA00023229"/>
    </source>
</evidence>
<dbReference type="InterPro" id="IPR036291">
    <property type="entry name" value="NAD(P)-bd_dom_sf"/>
</dbReference>
<evidence type="ECO:0000256" key="3">
    <source>
        <dbReference type="ARBA" id="ARBA00022723"/>
    </source>
</evidence>
<evidence type="ECO:0000256" key="9">
    <source>
        <dbReference type="HAMAP-Rule" id="MF_00183"/>
    </source>
</evidence>
<dbReference type="SUPFAM" id="SSF69055">
    <property type="entry name" value="1-deoxy-D-xylulose-5-phosphate reductoisomerase, C-terminal domain"/>
    <property type="match status" value="1"/>
</dbReference>
<comment type="caution">
    <text evidence="13">The sequence shown here is derived from an EMBL/GenBank/DDBJ whole genome shotgun (WGS) entry which is preliminary data.</text>
</comment>
<dbReference type="PANTHER" id="PTHR30525">
    <property type="entry name" value="1-DEOXY-D-XYLULOSE 5-PHOSPHATE REDUCTOISOMERASE"/>
    <property type="match status" value="1"/>
</dbReference>
<dbReference type="InterPro" id="IPR013512">
    <property type="entry name" value="DXP_reductoisomerase_N"/>
</dbReference>
<feature type="binding site" evidence="9">
    <location>
        <position position="148"/>
    </location>
    <ligand>
        <name>1-deoxy-D-xylulose 5-phosphate</name>
        <dbReference type="ChEBI" id="CHEBI:57792"/>
    </ligand>
</feature>
<evidence type="ECO:0000313" key="14">
    <source>
        <dbReference type="Proteomes" id="UP000823629"/>
    </source>
</evidence>
<feature type="binding site" evidence="9">
    <location>
        <position position="209"/>
    </location>
    <ligand>
        <name>1-deoxy-D-xylulose 5-phosphate</name>
        <dbReference type="ChEBI" id="CHEBI:57792"/>
    </ligand>
</feature>
<name>A0A9D9D798_9BACL</name>
<dbReference type="InterPro" id="IPR036169">
    <property type="entry name" value="DXPR_C_sf"/>
</dbReference>
<feature type="domain" description="1-deoxy-D-xylulose 5-phosphate reductoisomerase N-terminal" evidence="10">
    <location>
        <begin position="4"/>
        <end position="129"/>
    </location>
</feature>
<reference evidence="13" key="2">
    <citation type="journal article" date="2021" name="PeerJ">
        <title>Extensive microbial diversity within the chicken gut microbiome revealed by metagenomics and culture.</title>
        <authorList>
            <person name="Gilroy R."/>
            <person name="Ravi A."/>
            <person name="Getino M."/>
            <person name="Pursley I."/>
            <person name="Horton D.L."/>
            <person name="Alikhan N.F."/>
            <person name="Baker D."/>
            <person name="Gharbi K."/>
            <person name="Hall N."/>
            <person name="Watson M."/>
            <person name="Adriaenssens E.M."/>
            <person name="Foster-Nyarko E."/>
            <person name="Jarju S."/>
            <person name="Secka A."/>
            <person name="Antonio M."/>
            <person name="Oren A."/>
            <person name="Chaudhuri R.R."/>
            <person name="La Ragione R."/>
            <person name="Hildebrand F."/>
            <person name="Pallen M.J."/>
        </authorList>
    </citation>
    <scope>NUCLEOTIDE SEQUENCE</scope>
    <source>
        <strain evidence="13">1748</strain>
    </source>
</reference>
<feature type="domain" description="DXP reductoisomerase C-terminal" evidence="12">
    <location>
        <begin position="259"/>
        <end position="373"/>
    </location>
</feature>
<feature type="binding site" evidence="9">
    <location>
        <position position="13"/>
    </location>
    <ligand>
        <name>NADPH</name>
        <dbReference type="ChEBI" id="CHEBI:57783"/>
    </ligand>
</feature>